<feature type="compositionally biased region" description="Gly residues" evidence="1">
    <location>
        <begin position="1"/>
        <end position="12"/>
    </location>
</feature>
<evidence type="ECO:0000313" key="3">
    <source>
        <dbReference type="Proteomes" id="UP000007305"/>
    </source>
</evidence>
<accession>A0A804LMQ9</accession>
<dbReference type="Proteomes" id="UP000007305">
    <property type="component" value="Chromosome 1"/>
</dbReference>
<dbReference type="AlphaFoldDB" id="A0A804LMQ9"/>
<dbReference type="InParanoid" id="A0A804LMQ9"/>
<name>A0A804LMQ9_MAIZE</name>
<proteinExistence type="predicted"/>
<feature type="compositionally biased region" description="Pro residues" evidence="1">
    <location>
        <begin position="228"/>
        <end position="243"/>
    </location>
</feature>
<keyword evidence="3" id="KW-1185">Reference proteome</keyword>
<reference evidence="3" key="1">
    <citation type="submission" date="2015-12" db="EMBL/GenBank/DDBJ databases">
        <title>Update maize B73 reference genome by single molecule sequencing technologies.</title>
        <authorList>
            <consortium name="Maize Genome Sequencing Project"/>
            <person name="Ware D."/>
        </authorList>
    </citation>
    <scope>NUCLEOTIDE SEQUENCE [LARGE SCALE GENOMIC DNA]</scope>
    <source>
        <strain evidence="3">cv. B73</strain>
    </source>
</reference>
<dbReference type="Gramene" id="Zm00001eb022260_T001">
    <property type="protein sequence ID" value="Zm00001eb022260_P001"/>
    <property type="gene ID" value="Zm00001eb022260"/>
</dbReference>
<organism evidence="2 3">
    <name type="scientific">Zea mays</name>
    <name type="common">Maize</name>
    <dbReference type="NCBI Taxonomy" id="4577"/>
    <lineage>
        <taxon>Eukaryota</taxon>
        <taxon>Viridiplantae</taxon>
        <taxon>Streptophyta</taxon>
        <taxon>Embryophyta</taxon>
        <taxon>Tracheophyta</taxon>
        <taxon>Spermatophyta</taxon>
        <taxon>Magnoliopsida</taxon>
        <taxon>Liliopsida</taxon>
        <taxon>Poales</taxon>
        <taxon>Poaceae</taxon>
        <taxon>PACMAD clade</taxon>
        <taxon>Panicoideae</taxon>
        <taxon>Andropogonodae</taxon>
        <taxon>Andropogoneae</taxon>
        <taxon>Tripsacinae</taxon>
        <taxon>Zea</taxon>
    </lineage>
</organism>
<protein>
    <submittedName>
        <fullName evidence="2">Uncharacterized protein</fullName>
    </submittedName>
</protein>
<feature type="region of interest" description="Disordered" evidence="1">
    <location>
        <begin position="1"/>
        <end position="52"/>
    </location>
</feature>
<feature type="compositionally biased region" description="Low complexity" evidence="1">
    <location>
        <begin position="186"/>
        <end position="195"/>
    </location>
</feature>
<feature type="compositionally biased region" description="Basic residues" evidence="1">
    <location>
        <begin position="270"/>
        <end position="286"/>
    </location>
</feature>
<dbReference type="EnsemblPlants" id="Zm00001eb022260_T001">
    <property type="protein sequence ID" value="Zm00001eb022260_P001"/>
    <property type="gene ID" value="Zm00001eb022260"/>
</dbReference>
<reference evidence="2" key="3">
    <citation type="submission" date="2021-05" db="UniProtKB">
        <authorList>
            <consortium name="EnsemblPlants"/>
        </authorList>
    </citation>
    <scope>IDENTIFICATION</scope>
    <source>
        <strain evidence="2">cv. B73</strain>
    </source>
</reference>
<feature type="compositionally biased region" description="Pro residues" evidence="1">
    <location>
        <begin position="35"/>
        <end position="47"/>
    </location>
</feature>
<reference evidence="2" key="2">
    <citation type="submission" date="2019-07" db="EMBL/GenBank/DDBJ databases">
        <authorList>
            <person name="Seetharam A."/>
            <person name="Woodhouse M."/>
            <person name="Cannon E."/>
        </authorList>
    </citation>
    <scope>NUCLEOTIDE SEQUENCE [LARGE SCALE GENOMIC DNA]</scope>
    <source>
        <strain evidence="2">cv. B73</strain>
    </source>
</reference>
<evidence type="ECO:0000256" key="1">
    <source>
        <dbReference type="SAM" id="MobiDB-lite"/>
    </source>
</evidence>
<feature type="region of interest" description="Disordered" evidence="1">
    <location>
        <begin position="128"/>
        <end position="309"/>
    </location>
</feature>
<sequence>MGALGPGPGKLGRPGELGPRPDLARPAARLDRPVAPVPRRCPPPPPINGDEHRAAVCQNSPELFKLLRLAPSARRNLSPKPRHRRSWYSAAPFCLCAHTAGYFPTTPRPQPHHTPAVEPLLALCPARRREAHRRTVRSQTGVTRPVPDHPGSGPGLPRSAAPLVPNPAAPGSVAPGRARPTPPRAGPALGRPRLGCPASPRLAPGEPAPRRSGEPPPRPALGRASPGRPRPPGRSGEPPPPSRARPRRSAPPRAVPAWPPAFVSGSAASRRARPSRARLNRPRRAPARPPAPGPGLARPCPRPAVSSPRRALLTSCRPLRGLELGPVCLWRAALSSASVRPRCAHG</sequence>
<evidence type="ECO:0000313" key="2">
    <source>
        <dbReference type="EnsemblPlants" id="Zm00001eb022260_P001"/>
    </source>
</evidence>